<dbReference type="Proteomes" id="UP001197827">
    <property type="component" value="Unassembled WGS sequence"/>
</dbReference>
<dbReference type="Pfam" id="PF01381">
    <property type="entry name" value="HTH_3"/>
    <property type="match status" value="1"/>
</dbReference>
<feature type="domain" description="HTH cro/C1-type" evidence="2">
    <location>
        <begin position="7"/>
        <end position="62"/>
    </location>
</feature>
<keyword evidence="1" id="KW-0238">DNA-binding</keyword>
<evidence type="ECO:0000313" key="4">
    <source>
        <dbReference type="Proteomes" id="UP001197827"/>
    </source>
</evidence>
<dbReference type="PANTHER" id="PTHR46558:SF4">
    <property type="entry name" value="DNA-BIDING PHAGE PROTEIN"/>
    <property type="match status" value="1"/>
</dbReference>
<dbReference type="Gene3D" id="1.10.260.40">
    <property type="entry name" value="lambda repressor-like DNA-binding domains"/>
    <property type="match status" value="1"/>
</dbReference>
<evidence type="ECO:0000313" key="3">
    <source>
        <dbReference type="EMBL" id="MCB8561530.1"/>
    </source>
</evidence>
<dbReference type="SMART" id="SM00530">
    <property type="entry name" value="HTH_XRE"/>
    <property type="match status" value="1"/>
</dbReference>
<protein>
    <submittedName>
        <fullName evidence="3">Helix-turn-helix domain-containing protein</fullName>
    </submittedName>
</protein>
<dbReference type="InterPro" id="IPR010982">
    <property type="entry name" value="Lambda_DNA-bd_dom_sf"/>
</dbReference>
<dbReference type="EMBL" id="JAJDKQ010000008">
    <property type="protein sequence ID" value="MCB8561530.1"/>
    <property type="molecule type" value="Genomic_DNA"/>
</dbReference>
<dbReference type="PROSITE" id="PS50943">
    <property type="entry name" value="HTH_CROC1"/>
    <property type="match status" value="1"/>
</dbReference>
<name>A0AAW4VDE0_9FIRM</name>
<reference evidence="3" key="1">
    <citation type="submission" date="2021-10" db="EMBL/GenBank/DDBJ databases">
        <title>Collection of gut derived symbiotic bacterial strains cultured from healthy donors.</title>
        <authorList>
            <person name="Lin H."/>
            <person name="Littmann E."/>
            <person name="Kohout C."/>
            <person name="Pamer E.G."/>
        </authorList>
    </citation>
    <scope>NUCLEOTIDE SEQUENCE</scope>
    <source>
        <strain evidence="3">DFI.5.2</strain>
    </source>
</reference>
<comment type="caution">
    <text evidence="3">The sequence shown here is derived from an EMBL/GenBank/DDBJ whole genome shotgun (WGS) entry which is preliminary data.</text>
</comment>
<sequence>MDIADKIKFLRTNILDLSQDKFAKKIDVTRSTINNWEQGLSTPTIAHITMIALVCNITTDYLIKYDHPLELSVRDINDEEYQILTQIINYFNNVNKGNNE</sequence>
<dbReference type="PANTHER" id="PTHR46558">
    <property type="entry name" value="TRACRIPTIONAL REGULATORY PROTEIN-RELATED-RELATED"/>
    <property type="match status" value="1"/>
</dbReference>
<proteinExistence type="predicted"/>
<organism evidence="3 4">
    <name type="scientific">Faecalibacillus intestinalis</name>
    <dbReference type="NCBI Taxonomy" id="1982626"/>
    <lineage>
        <taxon>Bacteria</taxon>
        <taxon>Bacillati</taxon>
        <taxon>Bacillota</taxon>
        <taxon>Erysipelotrichia</taxon>
        <taxon>Erysipelotrichales</taxon>
        <taxon>Coprobacillaceae</taxon>
        <taxon>Faecalibacillus</taxon>
    </lineage>
</organism>
<dbReference type="RefSeq" id="WP_117481553.1">
    <property type="nucleotide sequence ID" value="NZ_JAJDKQ010000008.1"/>
</dbReference>
<evidence type="ECO:0000259" key="2">
    <source>
        <dbReference type="PROSITE" id="PS50943"/>
    </source>
</evidence>
<accession>A0AAW4VDE0</accession>
<dbReference type="SUPFAM" id="SSF47413">
    <property type="entry name" value="lambda repressor-like DNA-binding domains"/>
    <property type="match status" value="1"/>
</dbReference>
<dbReference type="CDD" id="cd00093">
    <property type="entry name" value="HTH_XRE"/>
    <property type="match status" value="1"/>
</dbReference>
<dbReference type="AlphaFoldDB" id="A0AAW4VDE0"/>
<evidence type="ECO:0000256" key="1">
    <source>
        <dbReference type="ARBA" id="ARBA00023125"/>
    </source>
</evidence>
<dbReference type="InterPro" id="IPR001387">
    <property type="entry name" value="Cro/C1-type_HTH"/>
</dbReference>
<gene>
    <name evidence="3" type="ORF">LJD74_05805</name>
</gene>
<dbReference type="GO" id="GO:0003677">
    <property type="term" value="F:DNA binding"/>
    <property type="evidence" value="ECO:0007669"/>
    <property type="project" value="UniProtKB-KW"/>
</dbReference>